<dbReference type="Proteomes" id="UP000316292">
    <property type="component" value="Unassembled WGS sequence"/>
</dbReference>
<dbReference type="InterPro" id="IPR011250">
    <property type="entry name" value="OMP/PagP_B-barrel"/>
</dbReference>
<evidence type="ECO:0000313" key="2">
    <source>
        <dbReference type="EMBL" id="TMQ50975.1"/>
    </source>
</evidence>
<accession>A0A538SHX6</accession>
<protein>
    <submittedName>
        <fullName evidence="2">Uncharacterized protein</fullName>
    </submittedName>
</protein>
<comment type="caution">
    <text evidence="2">The sequence shown here is derived from an EMBL/GenBank/DDBJ whole genome shotgun (WGS) entry which is preliminary data.</text>
</comment>
<dbReference type="EMBL" id="VBOR01000025">
    <property type="protein sequence ID" value="TMQ50975.1"/>
    <property type="molecule type" value="Genomic_DNA"/>
</dbReference>
<evidence type="ECO:0000313" key="3">
    <source>
        <dbReference type="EMBL" id="TMQ58725.1"/>
    </source>
</evidence>
<evidence type="ECO:0000313" key="4">
    <source>
        <dbReference type="Proteomes" id="UP000316292"/>
    </source>
</evidence>
<dbReference type="AlphaFoldDB" id="A0A538SHX6"/>
<dbReference type="EMBL" id="VBOV01000120">
    <property type="protein sequence ID" value="TMQ58725.1"/>
    <property type="molecule type" value="Genomic_DNA"/>
</dbReference>
<dbReference type="Gene3D" id="2.40.160.20">
    <property type="match status" value="1"/>
</dbReference>
<proteinExistence type="predicted"/>
<organism evidence="2 4">
    <name type="scientific">Eiseniibacteriota bacterium</name>
    <dbReference type="NCBI Taxonomy" id="2212470"/>
    <lineage>
        <taxon>Bacteria</taxon>
        <taxon>Candidatus Eiseniibacteriota</taxon>
    </lineage>
</organism>
<feature type="chain" id="PRO_5039865635" evidence="1">
    <location>
        <begin position="24"/>
        <end position="216"/>
    </location>
</feature>
<feature type="signal peptide" evidence="1">
    <location>
        <begin position="1"/>
        <end position="23"/>
    </location>
</feature>
<gene>
    <name evidence="2" type="ORF">E6K71_01160</name>
    <name evidence="3" type="ORF">E6K75_05010</name>
</gene>
<evidence type="ECO:0000256" key="1">
    <source>
        <dbReference type="SAM" id="SignalP"/>
    </source>
</evidence>
<dbReference type="SUPFAM" id="SSF56925">
    <property type="entry name" value="OMPA-like"/>
    <property type="match status" value="1"/>
</dbReference>
<name>A0A538SHX6_UNCEI</name>
<dbReference type="Proteomes" id="UP000320913">
    <property type="component" value="Unassembled WGS sequence"/>
</dbReference>
<sequence>MSRKFVGGLLFILLAGSATPSRATDLVGAGGIGVRGGSLLFTQDQETHKAAKPRLSGDLVFSYVSSDHVTFDVTTGYGWNRLSTNNPNYFVVTATPITLSGRYFLRDGKVWRPYVGAGGGLYVWSILSHDLGSATDPATFERLRRARPGFHGMVGMERRMSKHIGMTADGSYHYIMAKDEKRFPSGYNGDKAYAQVRLGVTFFFSLSEKIDTGLPE</sequence>
<keyword evidence="1" id="KW-0732">Signal</keyword>
<reference evidence="4 5" key="1">
    <citation type="journal article" date="2019" name="Nat. Microbiol.">
        <title>Mediterranean grassland soil C-N compound turnover is dependent on rainfall and depth, and is mediated by genomically divergent microorganisms.</title>
        <authorList>
            <person name="Diamond S."/>
            <person name="Andeer P.F."/>
            <person name="Li Z."/>
            <person name="Crits-Christoph A."/>
            <person name="Burstein D."/>
            <person name="Anantharaman K."/>
            <person name="Lane K.R."/>
            <person name="Thomas B.C."/>
            <person name="Pan C."/>
            <person name="Northen T.R."/>
            <person name="Banfield J.F."/>
        </authorList>
    </citation>
    <scope>NUCLEOTIDE SEQUENCE [LARGE SCALE GENOMIC DNA]</scope>
    <source>
        <strain evidence="2">WS_1</strain>
        <strain evidence="3">WS_5</strain>
    </source>
</reference>
<evidence type="ECO:0000313" key="5">
    <source>
        <dbReference type="Proteomes" id="UP000320913"/>
    </source>
</evidence>